<dbReference type="InterPro" id="IPR046919">
    <property type="entry name" value="ABC-3C_CTD10"/>
</dbReference>
<comment type="caution">
    <text evidence="2">The sequence shown here is derived from an EMBL/GenBank/DDBJ whole genome shotgun (WGS) entry which is preliminary data.</text>
</comment>
<reference evidence="2" key="1">
    <citation type="submission" date="2022-10" db="EMBL/GenBank/DDBJ databases">
        <title>The WGS of Solirubrobacter phytolaccae KCTC 29190.</title>
        <authorList>
            <person name="Jiang Z."/>
        </authorList>
    </citation>
    <scope>NUCLEOTIDE SEQUENCE</scope>
    <source>
        <strain evidence="2">KCTC 29190</strain>
    </source>
</reference>
<sequence length="295" mass="32667">MLQWHYAWFKVAWTTLSEKAFQQFFEDIMVRSDPTFCPVAPAGPQGDRKSDGYQTSNHTNYQVYAPETPLTTAPTCKKIREDFEGAKTQWPSMKRWIFVWSTPRRGLPPDAVKLIATLNSQHAGIEILQWGEEALWQIVRELPEADRNDLLRPYPGSVAATGADVAADVASLLNSVASLGASAASEDLTLTAPREKLDRNDLTAVTERIVQGALGLVPTVRRLADEHPDPEFAPRVAAALKALYIQKRQDIDDSDALFFSLVETVGATSSASDERFWAAAAIVTRAFEICDVFEP</sequence>
<evidence type="ECO:0000313" key="3">
    <source>
        <dbReference type="Proteomes" id="UP001147653"/>
    </source>
</evidence>
<evidence type="ECO:0000259" key="1">
    <source>
        <dbReference type="Pfam" id="PF20275"/>
    </source>
</evidence>
<accession>A0A9X3N5R6</accession>
<dbReference type="EMBL" id="JAPDDP010000008">
    <property type="protein sequence ID" value="MDA0179941.1"/>
    <property type="molecule type" value="Genomic_DNA"/>
</dbReference>
<dbReference type="RefSeq" id="WP_270024251.1">
    <property type="nucleotide sequence ID" value="NZ_JAPDDP010000008.1"/>
</dbReference>
<keyword evidence="3" id="KW-1185">Reference proteome</keyword>
<dbReference type="Proteomes" id="UP001147653">
    <property type="component" value="Unassembled WGS sequence"/>
</dbReference>
<dbReference type="AlphaFoldDB" id="A0A9X3N5R6"/>
<dbReference type="Pfam" id="PF20275">
    <property type="entry name" value="CTD10"/>
    <property type="match status" value="1"/>
</dbReference>
<organism evidence="2 3">
    <name type="scientific">Solirubrobacter phytolaccae</name>
    <dbReference type="NCBI Taxonomy" id="1404360"/>
    <lineage>
        <taxon>Bacteria</taxon>
        <taxon>Bacillati</taxon>
        <taxon>Actinomycetota</taxon>
        <taxon>Thermoleophilia</taxon>
        <taxon>Solirubrobacterales</taxon>
        <taxon>Solirubrobacteraceae</taxon>
        <taxon>Solirubrobacter</taxon>
    </lineage>
</organism>
<name>A0A9X3N5R6_9ACTN</name>
<protein>
    <recommendedName>
        <fullName evidence="1">ABC-three component systems C-terminal domain-containing protein</fullName>
    </recommendedName>
</protein>
<evidence type="ECO:0000313" key="2">
    <source>
        <dbReference type="EMBL" id="MDA0179941.1"/>
    </source>
</evidence>
<gene>
    <name evidence="2" type="ORF">OJ997_06520</name>
</gene>
<feature type="domain" description="ABC-three component systems C-terminal" evidence="1">
    <location>
        <begin position="168"/>
        <end position="294"/>
    </location>
</feature>
<proteinExistence type="predicted"/>